<accession>A0AAE0AXS0</accession>
<evidence type="ECO:0000313" key="1">
    <source>
        <dbReference type="EMBL" id="KAK3225815.1"/>
    </source>
</evidence>
<proteinExistence type="predicted"/>
<name>A0AAE0AXS0_9ROSI</name>
<evidence type="ECO:0000313" key="2">
    <source>
        <dbReference type="Proteomes" id="UP001281410"/>
    </source>
</evidence>
<organism evidence="1 2">
    <name type="scientific">Dipteronia sinensis</name>
    <dbReference type="NCBI Taxonomy" id="43782"/>
    <lineage>
        <taxon>Eukaryota</taxon>
        <taxon>Viridiplantae</taxon>
        <taxon>Streptophyta</taxon>
        <taxon>Embryophyta</taxon>
        <taxon>Tracheophyta</taxon>
        <taxon>Spermatophyta</taxon>
        <taxon>Magnoliopsida</taxon>
        <taxon>eudicotyledons</taxon>
        <taxon>Gunneridae</taxon>
        <taxon>Pentapetalae</taxon>
        <taxon>rosids</taxon>
        <taxon>malvids</taxon>
        <taxon>Sapindales</taxon>
        <taxon>Sapindaceae</taxon>
        <taxon>Hippocastanoideae</taxon>
        <taxon>Acereae</taxon>
        <taxon>Dipteronia</taxon>
    </lineage>
</organism>
<dbReference type="AlphaFoldDB" id="A0AAE0AXS0"/>
<sequence>MVNKAMLAKQGWRLEKNPDSMAVKMLQELLQIGKRWQIGQGITVSIYEDHWIARSTTFKVISAKMREDLAHANQLNTVSTSWNGLLIWLFSRS</sequence>
<keyword evidence="2" id="KW-1185">Reference proteome</keyword>
<reference evidence="1" key="1">
    <citation type="journal article" date="2023" name="Plant J.">
        <title>Genome sequences and population genomics provide insights into the demographic history, inbreeding, and mutation load of two 'living fossil' tree species of Dipteronia.</title>
        <authorList>
            <person name="Feng Y."/>
            <person name="Comes H.P."/>
            <person name="Chen J."/>
            <person name="Zhu S."/>
            <person name="Lu R."/>
            <person name="Zhang X."/>
            <person name="Li P."/>
            <person name="Qiu J."/>
            <person name="Olsen K.M."/>
            <person name="Qiu Y."/>
        </authorList>
    </citation>
    <scope>NUCLEOTIDE SEQUENCE</scope>
    <source>
        <strain evidence="1">NBL</strain>
    </source>
</reference>
<protein>
    <submittedName>
        <fullName evidence="1">Uncharacterized protein</fullName>
    </submittedName>
</protein>
<comment type="caution">
    <text evidence="1">The sequence shown here is derived from an EMBL/GenBank/DDBJ whole genome shotgun (WGS) entry which is preliminary data.</text>
</comment>
<gene>
    <name evidence="1" type="ORF">Dsin_005677</name>
</gene>
<dbReference type="EMBL" id="JANJYJ010000002">
    <property type="protein sequence ID" value="KAK3225815.1"/>
    <property type="molecule type" value="Genomic_DNA"/>
</dbReference>
<dbReference type="Proteomes" id="UP001281410">
    <property type="component" value="Unassembled WGS sequence"/>
</dbReference>